<organism evidence="2 3">
    <name type="scientific">Pseudobacteriovorax antillogorgiicola</name>
    <dbReference type="NCBI Taxonomy" id="1513793"/>
    <lineage>
        <taxon>Bacteria</taxon>
        <taxon>Pseudomonadati</taxon>
        <taxon>Bdellovibrionota</taxon>
        <taxon>Oligoflexia</taxon>
        <taxon>Oligoflexales</taxon>
        <taxon>Pseudobacteriovoracaceae</taxon>
        <taxon>Pseudobacteriovorax</taxon>
    </lineage>
</organism>
<evidence type="ECO:0000256" key="1">
    <source>
        <dbReference type="SAM" id="Phobius"/>
    </source>
</evidence>
<reference evidence="3" key="1">
    <citation type="submission" date="2017-04" db="EMBL/GenBank/DDBJ databases">
        <authorList>
            <person name="Varghese N."/>
            <person name="Submissions S."/>
        </authorList>
    </citation>
    <scope>NUCLEOTIDE SEQUENCE [LARGE SCALE GENOMIC DNA]</scope>
    <source>
        <strain evidence="3">RKEM611</strain>
    </source>
</reference>
<evidence type="ECO:0000313" key="3">
    <source>
        <dbReference type="Proteomes" id="UP000192907"/>
    </source>
</evidence>
<protein>
    <submittedName>
        <fullName evidence="2">Uncharacterized protein</fullName>
    </submittedName>
</protein>
<keyword evidence="1" id="KW-0812">Transmembrane</keyword>
<keyword evidence="1" id="KW-1133">Transmembrane helix</keyword>
<keyword evidence="3" id="KW-1185">Reference proteome</keyword>
<proteinExistence type="predicted"/>
<gene>
    <name evidence="2" type="ORF">SAMN06296036_1374</name>
</gene>
<dbReference type="EMBL" id="FWZT01000037">
    <property type="protein sequence ID" value="SMF81479.1"/>
    <property type="molecule type" value="Genomic_DNA"/>
</dbReference>
<evidence type="ECO:0000313" key="2">
    <source>
        <dbReference type="EMBL" id="SMF81479.1"/>
    </source>
</evidence>
<dbReference type="AlphaFoldDB" id="A0A1Y6CPR9"/>
<dbReference type="RefSeq" id="WP_132319549.1">
    <property type="nucleotide sequence ID" value="NZ_FWZT01000037.1"/>
</dbReference>
<feature type="transmembrane region" description="Helical" evidence="1">
    <location>
        <begin position="29"/>
        <end position="48"/>
    </location>
</feature>
<name>A0A1Y6CPR9_9BACT</name>
<accession>A0A1Y6CPR9</accession>
<dbReference type="Proteomes" id="UP000192907">
    <property type="component" value="Unassembled WGS sequence"/>
</dbReference>
<sequence length="80" mass="8991">MRKIFVDIPLFSVLLVALSAIFGNEGLWFHVLMMGIMLNIGVLIGFGLRDIKVIEGGIEPTLKNLFEDKGYYSELSKKTE</sequence>
<keyword evidence="1" id="KW-0472">Membrane</keyword>